<name>A0A9W3A595_BIOGL</name>
<reference evidence="9" key="1">
    <citation type="submission" date="2025-08" db="UniProtKB">
        <authorList>
            <consortium name="RefSeq"/>
        </authorList>
    </citation>
    <scope>IDENTIFICATION</scope>
</reference>
<evidence type="ECO:0000256" key="6">
    <source>
        <dbReference type="SAM" id="MobiDB-lite"/>
    </source>
</evidence>
<protein>
    <submittedName>
        <fullName evidence="9">Uncharacterized protein LOC106061666 isoform X1</fullName>
    </submittedName>
</protein>
<dbReference type="InterPro" id="IPR050784">
    <property type="entry name" value="IAP"/>
</dbReference>
<dbReference type="PROSITE" id="PS50089">
    <property type="entry name" value="ZF_RING_2"/>
    <property type="match status" value="1"/>
</dbReference>
<dbReference type="SMART" id="SM00184">
    <property type="entry name" value="RING"/>
    <property type="match status" value="1"/>
</dbReference>
<dbReference type="Gene3D" id="1.10.1170.10">
    <property type="entry name" value="Inhibitor Of Apoptosis Protein (2mihbC-IAP-1), Chain A"/>
    <property type="match status" value="2"/>
</dbReference>
<feature type="domain" description="RING-type" evidence="7">
    <location>
        <begin position="635"/>
        <end position="670"/>
    </location>
</feature>
<dbReference type="RefSeq" id="XP_055882354.1">
    <property type="nucleotide sequence ID" value="XM_056026379.1"/>
</dbReference>
<dbReference type="Pfam" id="PF13920">
    <property type="entry name" value="zf-C3HC4_3"/>
    <property type="match status" value="1"/>
</dbReference>
<dbReference type="GO" id="GO:0061630">
    <property type="term" value="F:ubiquitin protein ligase activity"/>
    <property type="evidence" value="ECO:0007669"/>
    <property type="project" value="TreeGrafter"/>
</dbReference>
<sequence>MINDSYQSNNMQCLPSRKFLKTPKKPRKTKKQEPLQTGYLSDNSRKIAAGSHQKEVDQVLSNFRKAKNTLQTEALTTTYNTICPHFEETISRDTNIADTLDINIQRHERHERTHDKKSIRNFDRLFKDERRRLQTFVNYPLEAVKSALVLANNGFIYIESCSDEVERFICIFCGARKTFWEWQEDVEQVHRTLSPQCPLLSGGSSENISFCSNKGSDSKFDFILQKLSPPTHHIEFDSAPSAQEECYKPLATNENIFSKTSSPLSTSISNILTSTTGAGEENSHQQDTISATSENNVTNNFANELDLIQNETSFSTTQFDDSPQVSSQREAISALPSQAPETLVQSSFSQTQGLLFDRTLNDDNLHASTQVLPSAATSATSATLTQSSPSQSPSTTQNTNTESPPATTRNNSQRNPTYSELGIITERPKRTEYALLSERMKSFSSWPRGHFLEPTDLANAGFYYGGYGDCARCFYCGGGLKNWEDEDNVLVEHARWFPKCAYIRNKMGQAFVDAVKVLNESHDEITIQMVTDKMGGQTCTGQLDLRDNALKRDPAVKTMIDLGYKEIDSLEVAQILKDRDLTLTADLLLETLKQEGKTANRNILNFEQKTTQEEDLEMARQLKEKNLHLRQQTVCKMCLDNEVSVVFLPCGHLVSCSECSSAVSKCPMCRGDVKGIVRAFLS</sequence>
<dbReference type="GO" id="GO:0043027">
    <property type="term" value="F:cysteine-type endopeptidase inhibitor activity involved in apoptotic process"/>
    <property type="evidence" value="ECO:0007669"/>
    <property type="project" value="TreeGrafter"/>
</dbReference>
<evidence type="ECO:0000256" key="5">
    <source>
        <dbReference type="PROSITE-ProRule" id="PRU00175"/>
    </source>
</evidence>
<feature type="region of interest" description="Disordered" evidence="6">
    <location>
        <begin position="376"/>
        <end position="419"/>
    </location>
</feature>
<dbReference type="OMA" id="MINDSYQ"/>
<dbReference type="GO" id="GO:0031398">
    <property type="term" value="P:positive regulation of protein ubiquitination"/>
    <property type="evidence" value="ECO:0007669"/>
    <property type="project" value="TreeGrafter"/>
</dbReference>
<dbReference type="GO" id="GO:0005737">
    <property type="term" value="C:cytoplasm"/>
    <property type="evidence" value="ECO:0007669"/>
    <property type="project" value="TreeGrafter"/>
</dbReference>
<accession>A0A9W3A595</accession>
<keyword evidence="8" id="KW-1185">Reference proteome</keyword>
<feature type="compositionally biased region" description="Polar residues" evidence="6">
    <location>
        <begin position="402"/>
        <end position="418"/>
    </location>
</feature>
<evidence type="ECO:0000313" key="8">
    <source>
        <dbReference type="Proteomes" id="UP001165740"/>
    </source>
</evidence>
<dbReference type="SUPFAM" id="SSF57924">
    <property type="entry name" value="Inhibitor of apoptosis (IAP) repeat"/>
    <property type="match status" value="2"/>
</dbReference>
<evidence type="ECO:0000256" key="3">
    <source>
        <dbReference type="ARBA" id="ARBA00022771"/>
    </source>
</evidence>
<dbReference type="InterPro" id="IPR001370">
    <property type="entry name" value="BIR_rpt"/>
</dbReference>
<dbReference type="GO" id="GO:0008270">
    <property type="term" value="F:zinc ion binding"/>
    <property type="evidence" value="ECO:0007669"/>
    <property type="project" value="UniProtKB-KW"/>
</dbReference>
<feature type="compositionally biased region" description="Low complexity" evidence="6">
    <location>
        <begin position="376"/>
        <end position="401"/>
    </location>
</feature>
<dbReference type="Proteomes" id="UP001165740">
    <property type="component" value="Chromosome 4"/>
</dbReference>
<dbReference type="GO" id="GO:0043066">
    <property type="term" value="P:negative regulation of apoptotic process"/>
    <property type="evidence" value="ECO:0007669"/>
    <property type="project" value="TreeGrafter"/>
</dbReference>
<dbReference type="InterPro" id="IPR001841">
    <property type="entry name" value="Znf_RING"/>
</dbReference>
<keyword evidence="4" id="KW-0862">Zinc</keyword>
<gene>
    <name evidence="9" type="primary">LOC106061666</name>
</gene>
<evidence type="ECO:0000259" key="7">
    <source>
        <dbReference type="PROSITE" id="PS50089"/>
    </source>
</evidence>
<dbReference type="GO" id="GO:0051726">
    <property type="term" value="P:regulation of cell cycle"/>
    <property type="evidence" value="ECO:0007669"/>
    <property type="project" value="TreeGrafter"/>
</dbReference>
<dbReference type="PROSITE" id="PS01282">
    <property type="entry name" value="BIR_REPEAT_1"/>
    <property type="match status" value="1"/>
</dbReference>
<dbReference type="SMART" id="SM00238">
    <property type="entry name" value="BIR"/>
    <property type="match status" value="2"/>
</dbReference>
<dbReference type="GeneID" id="106061666"/>
<dbReference type="OrthoDB" id="5855668at2759"/>
<comment type="similarity">
    <text evidence="1">Belongs to the IAP family.</text>
</comment>
<dbReference type="InterPro" id="IPR013083">
    <property type="entry name" value="Znf_RING/FYVE/PHD"/>
</dbReference>
<organism evidence="8 9">
    <name type="scientific">Biomphalaria glabrata</name>
    <name type="common">Bloodfluke planorb</name>
    <name type="synonym">Freshwater snail</name>
    <dbReference type="NCBI Taxonomy" id="6526"/>
    <lineage>
        <taxon>Eukaryota</taxon>
        <taxon>Metazoa</taxon>
        <taxon>Spiralia</taxon>
        <taxon>Lophotrochozoa</taxon>
        <taxon>Mollusca</taxon>
        <taxon>Gastropoda</taxon>
        <taxon>Heterobranchia</taxon>
        <taxon>Euthyneura</taxon>
        <taxon>Panpulmonata</taxon>
        <taxon>Hygrophila</taxon>
        <taxon>Lymnaeoidea</taxon>
        <taxon>Planorbidae</taxon>
        <taxon>Biomphalaria</taxon>
    </lineage>
</organism>
<evidence type="ECO:0000256" key="4">
    <source>
        <dbReference type="ARBA" id="ARBA00022833"/>
    </source>
</evidence>
<evidence type="ECO:0000313" key="9">
    <source>
        <dbReference type="RefSeq" id="XP_055882354.1"/>
    </source>
</evidence>
<proteinExistence type="inferred from homology"/>
<keyword evidence="2" id="KW-0479">Metal-binding</keyword>
<dbReference type="GO" id="GO:0005634">
    <property type="term" value="C:nucleus"/>
    <property type="evidence" value="ECO:0007669"/>
    <property type="project" value="TreeGrafter"/>
</dbReference>
<evidence type="ECO:0000256" key="1">
    <source>
        <dbReference type="ARBA" id="ARBA00006672"/>
    </source>
</evidence>
<dbReference type="AlphaFoldDB" id="A0A9W3A595"/>
<dbReference type="Pfam" id="PF00653">
    <property type="entry name" value="BIR"/>
    <property type="match status" value="2"/>
</dbReference>
<dbReference type="CDD" id="cd00022">
    <property type="entry name" value="BIR"/>
    <property type="match status" value="1"/>
</dbReference>
<dbReference type="PROSITE" id="PS50143">
    <property type="entry name" value="BIR_REPEAT_2"/>
    <property type="match status" value="2"/>
</dbReference>
<feature type="compositionally biased region" description="Basic residues" evidence="6">
    <location>
        <begin position="18"/>
        <end position="30"/>
    </location>
</feature>
<feature type="region of interest" description="Disordered" evidence="6">
    <location>
        <begin position="17"/>
        <end position="52"/>
    </location>
</feature>
<dbReference type="PANTHER" id="PTHR10044:SF139">
    <property type="entry name" value="DEATH-ASSOCIATED INHIBITOR OF APOPTOSIS 2"/>
    <property type="match status" value="1"/>
</dbReference>
<dbReference type="CDD" id="cd16713">
    <property type="entry name" value="RING-HC_BIRC2_3_7"/>
    <property type="match status" value="1"/>
</dbReference>
<keyword evidence="3 5" id="KW-0863">Zinc-finger</keyword>
<evidence type="ECO:0000256" key="2">
    <source>
        <dbReference type="ARBA" id="ARBA00022723"/>
    </source>
</evidence>
<dbReference type="Gene3D" id="3.30.40.10">
    <property type="entry name" value="Zinc/RING finger domain, C3HC4 (zinc finger)"/>
    <property type="match status" value="1"/>
</dbReference>
<dbReference type="FunFam" id="1.10.1170.10:FF:000002">
    <property type="entry name" value="Baculoviral IAP repeat containing 7"/>
    <property type="match status" value="1"/>
</dbReference>
<dbReference type="PANTHER" id="PTHR10044">
    <property type="entry name" value="INHIBITOR OF APOPTOSIS"/>
    <property type="match status" value="1"/>
</dbReference>